<dbReference type="Pfam" id="PF00186">
    <property type="entry name" value="DHFR_1"/>
    <property type="match status" value="1"/>
</dbReference>
<evidence type="ECO:0000313" key="12">
    <source>
        <dbReference type="Proteomes" id="UP000219439"/>
    </source>
</evidence>
<evidence type="ECO:0000256" key="3">
    <source>
        <dbReference type="ARBA" id="ARBA00012856"/>
    </source>
</evidence>
<evidence type="ECO:0000256" key="9">
    <source>
        <dbReference type="RuleBase" id="RU004474"/>
    </source>
</evidence>
<keyword evidence="6 8" id="KW-0560">Oxidoreductase</keyword>
<dbReference type="AlphaFoldDB" id="A0A285NHP8"/>
<dbReference type="GO" id="GO:0006730">
    <property type="term" value="P:one-carbon metabolic process"/>
    <property type="evidence" value="ECO:0007669"/>
    <property type="project" value="UniProtKB-KW"/>
</dbReference>
<evidence type="ECO:0000259" key="10">
    <source>
        <dbReference type="PROSITE" id="PS51330"/>
    </source>
</evidence>
<dbReference type="InterPro" id="IPR017925">
    <property type="entry name" value="DHFR_CS"/>
</dbReference>
<dbReference type="RefSeq" id="WP_097153006.1">
    <property type="nucleotide sequence ID" value="NZ_OBEL01000001.1"/>
</dbReference>
<dbReference type="SUPFAM" id="SSF53597">
    <property type="entry name" value="Dihydrofolate reductase-like"/>
    <property type="match status" value="1"/>
</dbReference>
<proteinExistence type="inferred from homology"/>
<dbReference type="InterPro" id="IPR001796">
    <property type="entry name" value="DHFR_dom"/>
</dbReference>
<keyword evidence="4 8" id="KW-0554">One-carbon metabolism</keyword>
<dbReference type="InterPro" id="IPR012259">
    <property type="entry name" value="DHFR"/>
</dbReference>
<evidence type="ECO:0000256" key="6">
    <source>
        <dbReference type="ARBA" id="ARBA00023002"/>
    </source>
</evidence>
<keyword evidence="12" id="KW-1185">Reference proteome</keyword>
<sequence length="174" mass="19481">MVQENSQPKIVFHFAVADNGVIGKDNDMPWHVSSDLKRFKALTMGKPLLMGRRTFESIGRPLPGRANVVITRDETFSAKGILIASSIENAMEICEQDADVKGVDEIAVIGGGSIYKALWDRADRLYVTHVHAEPEGDTFVPDIDEQVWKQISKDETMQGERDSAPMTFAIYERR</sequence>
<evidence type="ECO:0000256" key="2">
    <source>
        <dbReference type="ARBA" id="ARBA00009539"/>
    </source>
</evidence>
<dbReference type="CDD" id="cd00209">
    <property type="entry name" value="DHFR"/>
    <property type="match status" value="1"/>
</dbReference>
<dbReference type="Proteomes" id="UP000219439">
    <property type="component" value="Unassembled WGS sequence"/>
</dbReference>
<organism evidence="11 12">
    <name type="scientific">Cohaesibacter gelatinilyticus</name>
    <dbReference type="NCBI Taxonomy" id="372072"/>
    <lineage>
        <taxon>Bacteria</taxon>
        <taxon>Pseudomonadati</taxon>
        <taxon>Pseudomonadota</taxon>
        <taxon>Alphaproteobacteria</taxon>
        <taxon>Hyphomicrobiales</taxon>
        <taxon>Cohaesibacteraceae</taxon>
    </lineage>
</organism>
<dbReference type="PROSITE" id="PS51330">
    <property type="entry name" value="DHFR_2"/>
    <property type="match status" value="1"/>
</dbReference>
<dbReference type="Gene3D" id="3.40.430.10">
    <property type="entry name" value="Dihydrofolate Reductase, subunit A"/>
    <property type="match status" value="1"/>
</dbReference>
<dbReference type="GO" id="GO:0046452">
    <property type="term" value="P:dihydrofolate metabolic process"/>
    <property type="evidence" value="ECO:0007669"/>
    <property type="project" value="TreeGrafter"/>
</dbReference>
<dbReference type="FunFam" id="3.40.430.10:FF:000001">
    <property type="entry name" value="Dihydrofolate reductase"/>
    <property type="match status" value="1"/>
</dbReference>
<comment type="similarity">
    <text evidence="2 8 9">Belongs to the dihydrofolate reductase family.</text>
</comment>
<evidence type="ECO:0000256" key="8">
    <source>
        <dbReference type="PIRNR" id="PIRNR000194"/>
    </source>
</evidence>
<name>A0A285NHP8_9HYPH</name>
<comment type="function">
    <text evidence="7 8">Key enzyme in folate metabolism. Catalyzes an essential reaction for de novo glycine and purine synthesis, and for DNA precursor synthesis.</text>
</comment>
<dbReference type="GO" id="GO:0046654">
    <property type="term" value="P:tetrahydrofolate biosynthetic process"/>
    <property type="evidence" value="ECO:0007669"/>
    <property type="project" value="UniProtKB-UniPathway"/>
</dbReference>
<comment type="catalytic activity">
    <reaction evidence="8">
        <text>(6S)-5,6,7,8-tetrahydrofolate + NADP(+) = 7,8-dihydrofolate + NADPH + H(+)</text>
        <dbReference type="Rhea" id="RHEA:15009"/>
        <dbReference type="ChEBI" id="CHEBI:15378"/>
        <dbReference type="ChEBI" id="CHEBI:57451"/>
        <dbReference type="ChEBI" id="CHEBI:57453"/>
        <dbReference type="ChEBI" id="CHEBI:57783"/>
        <dbReference type="ChEBI" id="CHEBI:58349"/>
        <dbReference type="EC" id="1.5.1.3"/>
    </reaction>
</comment>
<dbReference type="GO" id="GO:0004146">
    <property type="term" value="F:dihydrofolate reductase activity"/>
    <property type="evidence" value="ECO:0007669"/>
    <property type="project" value="UniProtKB-EC"/>
</dbReference>
<dbReference type="PANTHER" id="PTHR48069">
    <property type="entry name" value="DIHYDROFOLATE REDUCTASE"/>
    <property type="match status" value="1"/>
</dbReference>
<comment type="pathway">
    <text evidence="1 8">Cofactor biosynthesis; tetrahydrofolate biosynthesis; 5,6,7,8-tetrahydrofolate from 7,8-dihydrofolate: step 1/1.</text>
</comment>
<gene>
    <name evidence="11" type="ORF">SAMN06265368_1898</name>
</gene>
<dbReference type="InterPro" id="IPR024072">
    <property type="entry name" value="DHFR-like_dom_sf"/>
</dbReference>
<dbReference type="GO" id="GO:0070401">
    <property type="term" value="F:NADP+ binding"/>
    <property type="evidence" value="ECO:0007669"/>
    <property type="project" value="UniProtKB-ARBA"/>
</dbReference>
<dbReference type="PIRSF" id="PIRSF000194">
    <property type="entry name" value="DHFR"/>
    <property type="match status" value="1"/>
</dbReference>
<evidence type="ECO:0000256" key="5">
    <source>
        <dbReference type="ARBA" id="ARBA00022857"/>
    </source>
</evidence>
<dbReference type="GO" id="GO:0005829">
    <property type="term" value="C:cytosol"/>
    <property type="evidence" value="ECO:0007669"/>
    <property type="project" value="TreeGrafter"/>
</dbReference>
<dbReference type="EC" id="1.5.1.3" evidence="3 8"/>
<reference evidence="11 12" key="1">
    <citation type="submission" date="2017-09" db="EMBL/GenBank/DDBJ databases">
        <authorList>
            <person name="Ehlers B."/>
            <person name="Leendertz F.H."/>
        </authorList>
    </citation>
    <scope>NUCLEOTIDE SEQUENCE [LARGE SCALE GENOMIC DNA]</scope>
    <source>
        <strain evidence="11 12">DSM 18289</strain>
    </source>
</reference>
<dbReference type="PROSITE" id="PS00075">
    <property type="entry name" value="DHFR_1"/>
    <property type="match status" value="1"/>
</dbReference>
<evidence type="ECO:0000256" key="1">
    <source>
        <dbReference type="ARBA" id="ARBA00004903"/>
    </source>
</evidence>
<keyword evidence="5 8" id="KW-0521">NADP</keyword>
<dbReference type="OrthoDB" id="9804315at2"/>
<dbReference type="PANTHER" id="PTHR48069:SF3">
    <property type="entry name" value="DIHYDROFOLATE REDUCTASE"/>
    <property type="match status" value="1"/>
</dbReference>
<accession>A0A285NHP8</accession>
<evidence type="ECO:0000256" key="7">
    <source>
        <dbReference type="ARBA" id="ARBA00025067"/>
    </source>
</evidence>
<dbReference type="PRINTS" id="PR00070">
    <property type="entry name" value="DHFR"/>
</dbReference>
<dbReference type="GO" id="GO:0046655">
    <property type="term" value="P:folic acid metabolic process"/>
    <property type="evidence" value="ECO:0007669"/>
    <property type="project" value="TreeGrafter"/>
</dbReference>
<evidence type="ECO:0000313" key="11">
    <source>
        <dbReference type="EMBL" id="SNZ09000.1"/>
    </source>
</evidence>
<feature type="domain" description="DHFR" evidence="10">
    <location>
        <begin position="9"/>
        <end position="173"/>
    </location>
</feature>
<dbReference type="EMBL" id="OBEL01000001">
    <property type="protein sequence ID" value="SNZ09000.1"/>
    <property type="molecule type" value="Genomic_DNA"/>
</dbReference>
<evidence type="ECO:0000256" key="4">
    <source>
        <dbReference type="ARBA" id="ARBA00022563"/>
    </source>
</evidence>
<dbReference type="UniPathway" id="UPA00077">
    <property type="reaction ID" value="UER00158"/>
</dbReference>
<protein>
    <recommendedName>
        <fullName evidence="3 8">Dihydrofolate reductase</fullName>
        <ecNumber evidence="3 8">1.5.1.3</ecNumber>
    </recommendedName>
</protein>